<keyword evidence="2" id="KW-1185">Reference proteome</keyword>
<evidence type="ECO:0000313" key="2">
    <source>
        <dbReference type="Proteomes" id="UP000230423"/>
    </source>
</evidence>
<dbReference type="PANTHER" id="PTHR13593">
    <property type="match status" value="1"/>
</dbReference>
<dbReference type="InterPro" id="IPR017946">
    <property type="entry name" value="PLC-like_Pdiesterase_TIM-brl"/>
</dbReference>
<reference evidence="1 2" key="1">
    <citation type="submission" date="2015-09" db="EMBL/GenBank/DDBJ databases">
        <title>Draft genome of the parasitic nematode Teladorsagia circumcincta isolate WARC Sus (inbred).</title>
        <authorList>
            <person name="Mitreva M."/>
        </authorList>
    </citation>
    <scope>NUCLEOTIDE SEQUENCE [LARGE SCALE GENOMIC DNA]</scope>
    <source>
        <strain evidence="1 2">S</strain>
    </source>
</reference>
<dbReference type="SUPFAM" id="SSF51695">
    <property type="entry name" value="PLC-like phosphodiesterases"/>
    <property type="match status" value="1"/>
</dbReference>
<name>A0A2G9TFA9_TELCI</name>
<dbReference type="OrthoDB" id="194775at2759"/>
<proteinExistence type="predicted"/>
<gene>
    <name evidence="1" type="ORF">TELCIR_21959</name>
</gene>
<dbReference type="Proteomes" id="UP000230423">
    <property type="component" value="Unassembled WGS sequence"/>
</dbReference>
<dbReference type="InterPro" id="IPR051057">
    <property type="entry name" value="PI-PLC_domain"/>
</dbReference>
<dbReference type="AlphaFoldDB" id="A0A2G9TFA9"/>
<dbReference type="Gene3D" id="3.20.20.190">
    <property type="entry name" value="Phosphatidylinositol (PI) phosphodiesterase"/>
    <property type="match status" value="1"/>
</dbReference>
<feature type="non-terminal residue" evidence="1">
    <location>
        <position position="166"/>
    </location>
</feature>
<dbReference type="EMBL" id="KZ373984">
    <property type="protein sequence ID" value="PIO56641.1"/>
    <property type="molecule type" value="Genomic_DNA"/>
</dbReference>
<sequence length="166" mass="18664">DFRLIHGLYGMTLKDCLTQVSDFLKENEKEVVLLDMNHVYGIDVATFAFVADEVTAVLGSSLLCPFPPDIDTVTLNYMWSSGYRVIVFCPYEQKAPTTVSVFGGDPPILFWPCYSIKSPWPNANRVSALIKALQRDLESRPMAKDEENSPPFFVSQGVLTPHNWDV</sequence>
<accession>A0A2G9TFA9</accession>
<dbReference type="GO" id="GO:0006629">
    <property type="term" value="P:lipid metabolic process"/>
    <property type="evidence" value="ECO:0007669"/>
    <property type="project" value="InterPro"/>
</dbReference>
<feature type="non-terminal residue" evidence="1">
    <location>
        <position position="1"/>
    </location>
</feature>
<protein>
    <submittedName>
        <fullName evidence="1">Uncharacterized protein</fullName>
    </submittedName>
</protein>
<dbReference type="PANTHER" id="PTHR13593:SF113">
    <property type="entry name" value="SI:DKEY-266F7.9"/>
    <property type="match status" value="1"/>
</dbReference>
<organism evidence="1 2">
    <name type="scientific">Teladorsagia circumcincta</name>
    <name type="common">Brown stomach worm</name>
    <name type="synonym">Ostertagia circumcincta</name>
    <dbReference type="NCBI Taxonomy" id="45464"/>
    <lineage>
        <taxon>Eukaryota</taxon>
        <taxon>Metazoa</taxon>
        <taxon>Ecdysozoa</taxon>
        <taxon>Nematoda</taxon>
        <taxon>Chromadorea</taxon>
        <taxon>Rhabditida</taxon>
        <taxon>Rhabditina</taxon>
        <taxon>Rhabditomorpha</taxon>
        <taxon>Strongyloidea</taxon>
        <taxon>Trichostrongylidae</taxon>
        <taxon>Teladorsagia</taxon>
    </lineage>
</organism>
<dbReference type="GO" id="GO:0008081">
    <property type="term" value="F:phosphoric diester hydrolase activity"/>
    <property type="evidence" value="ECO:0007669"/>
    <property type="project" value="InterPro"/>
</dbReference>
<evidence type="ECO:0000313" key="1">
    <source>
        <dbReference type="EMBL" id="PIO56641.1"/>
    </source>
</evidence>